<name>A0A9W4XRB7_9PLEO</name>
<dbReference type="InterPro" id="IPR036864">
    <property type="entry name" value="Zn2-C6_fun-type_DNA-bd_sf"/>
</dbReference>
<dbReference type="CDD" id="cd00067">
    <property type="entry name" value="GAL4"/>
    <property type="match status" value="1"/>
</dbReference>
<dbReference type="InterPro" id="IPR001138">
    <property type="entry name" value="Zn2Cys6_DnaBD"/>
</dbReference>
<dbReference type="AlphaFoldDB" id="A0A9W4XRB7"/>
<dbReference type="PROSITE" id="PS00463">
    <property type="entry name" value="ZN2_CY6_FUNGAL_1"/>
    <property type="match status" value="1"/>
</dbReference>
<reference evidence="4" key="1">
    <citation type="submission" date="2023-01" db="EMBL/GenBank/DDBJ databases">
        <authorList>
            <person name="Van Ghelder C."/>
            <person name="Rancurel C."/>
        </authorList>
    </citation>
    <scope>NUCLEOTIDE SEQUENCE</scope>
    <source>
        <strain evidence="4">CNCM I-4278</strain>
    </source>
</reference>
<dbReference type="GO" id="GO:0008270">
    <property type="term" value="F:zinc ion binding"/>
    <property type="evidence" value="ECO:0007669"/>
    <property type="project" value="InterPro"/>
</dbReference>
<organism evidence="4 5">
    <name type="scientific">Periconia digitata</name>
    <dbReference type="NCBI Taxonomy" id="1303443"/>
    <lineage>
        <taxon>Eukaryota</taxon>
        <taxon>Fungi</taxon>
        <taxon>Dikarya</taxon>
        <taxon>Ascomycota</taxon>
        <taxon>Pezizomycotina</taxon>
        <taxon>Dothideomycetes</taxon>
        <taxon>Pleosporomycetidae</taxon>
        <taxon>Pleosporales</taxon>
        <taxon>Massarineae</taxon>
        <taxon>Periconiaceae</taxon>
        <taxon>Periconia</taxon>
    </lineage>
</organism>
<dbReference type="Pfam" id="PF00172">
    <property type="entry name" value="Zn_clus"/>
    <property type="match status" value="1"/>
</dbReference>
<evidence type="ECO:0000313" key="5">
    <source>
        <dbReference type="Proteomes" id="UP001152607"/>
    </source>
</evidence>
<evidence type="ECO:0000256" key="1">
    <source>
        <dbReference type="ARBA" id="ARBA00023242"/>
    </source>
</evidence>
<dbReference type="GO" id="GO:0000981">
    <property type="term" value="F:DNA-binding transcription factor activity, RNA polymerase II-specific"/>
    <property type="evidence" value="ECO:0007669"/>
    <property type="project" value="InterPro"/>
</dbReference>
<evidence type="ECO:0000256" key="2">
    <source>
        <dbReference type="SAM" id="MobiDB-lite"/>
    </source>
</evidence>
<dbReference type="Gene3D" id="4.10.240.10">
    <property type="entry name" value="Zn(2)-C6 fungal-type DNA-binding domain"/>
    <property type="match status" value="1"/>
</dbReference>
<keyword evidence="5" id="KW-1185">Reference proteome</keyword>
<evidence type="ECO:0000259" key="3">
    <source>
        <dbReference type="PROSITE" id="PS50048"/>
    </source>
</evidence>
<keyword evidence="1" id="KW-0539">Nucleus</keyword>
<protein>
    <recommendedName>
        <fullName evidence="3">Zn(2)-C6 fungal-type domain-containing protein</fullName>
    </recommendedName>
</protein>
<comment type="caution">
    <text evidence="4">The sequence shown here is derived from an EMBL/GenBank/DDBJ whole genome shotgun (WGS) entry which is preliminary data.</text>
</comment>
<dbReference type="PROSITE" id="PS50048">
    <property type="entry name" value="ZN2_CY6_FUNGAL_2"/>
    <property type="match status" value="1"/>
</dbReference>
<proteinExistence type="predicted"/>
<sequence length="414" mass="46775">MGETRRAHRKSRNGCNECKRRRIKCGEEKPQCYQCARHNITCKYAVSKTAHTERNASACPSASSDIGVRSAEPPTPITTPGQSDPSGRVGSASPENSNGPLFDMKDLSLLHHWSLTTSVSIINAQKLDDMWQQTFPLIAFRHDYVMYSILSLSALHVAYLNPSDKQSSLNDAATYHAKALDGFRRDIDHLSSANCEALFANAILVFFYAFVTFGKLHDPVGDSTGGPTRIARVLGTEWIPLMRGVVVILHAAQEQISAGPLQTLLIIGNWFELQPDPDSDPDDKRLDQIREIWDQGEYAAVYDETLDLLRRCRMWMAQFEQLEINDTSQWGHNRKWAGPFIWVLMVPQQFFALLDQRQPSALILFAYYGATIHALRRFWWIDGCGKSIVDVVNGCLGPYWSRWMEWPKQAVLAV</sequence>
<accession>A0A9W4XRB7</accession>
<dbReference type="Proteomes" id="UP001152607">
    <property type="component" value="Unassembled WGS sequence"/>
</dbReference>
<dbReference type="PANTHER" id="PTHR47657:SF7">
    <property type="entry name" value="STEROL REGULATORY ELEMENT-BINDING PROTEIN ECM22"/>
    <property type="match status" value="1"/>
</dbReference>
<dbReference type="PANTHER" id="PTHR47657">
    <property type="entry name" value="STEROL REGULATORY ELEMENT-BINDING PROTEIN ECM22"/>
    <property type="match status" value="1"/>
</dbReference>
<dbReference type="OrthoDB" id="5386330at2759"/>
<dbReference type="EMBL" id="CAOQHR010000007">
    <property type="protein sequence ID" value="CAI6337820.1"/>
    <property type="molecule type" value="Genomic_DNA"/>
</dbReference>
<dbReference type="Pfam" id="PF11951">
    <property type="entry name" value="Fungal_trans_2"/>
    <property type="match status" value="1"/>
</dbReference>
<dbReference type="InterPro" id="IPR052400">
    <property type="entry name" value="Zn2-C6_fungal_TF"/>
</dbReference>
<gene>
    <name evidence="4" type="ORF">PDIGIT_LOCUS10935</name>
</gene>
<evidence type="ECO:0000313" key="4">
    <source>
        <dbReference type="EMBL" id="CAI6337820.1"/>
    </source>
</evidence>
<dbReference type="InterPro" id="IPR021858">
    <property type="entry name" value="Fun_TF"/>
</dbReference>
<dbReference type="PRINTS" id="PR00755">
    <property type="entry name" value="AFLATOXINBRP"/>
</dbReference>
<dbReference type="SUPFAM" id="SSF57701">
    <property type="entry name" value="Zn2/Cys6 DNA-binding domain"/>
    <property type="match status" value="1"/>
</dbReference>
<dbReference type="SMART" id="SM00066">
    <property type="entry name" value="GAL4"/>
    <property type="match status" value="1"/>
</dbReference>
<feature type="domain" description="Zn(2)-C6 fungal-type" evidence="3">
    <location>
        <begin position="14"/>
        <end position="44"/>
    </location>
</feature>
<feature type="region of interest" description="Disordered" evidence="2">
    <location>
        <begin position="55"/>
        <end position="97"/>
    </location>
</feature>